<keyword evidence="1" id="KW-0812">Transmembrane</keyword>
<proteinExistence type="predicted"/>
<dbReference type="InterPro" id="IPR036927">
    <property type="entry name" value="Cyt_c_oxase-like_su1_sf"/>
</dbReference>
<dbReference type="RefSeq" id="WP_135653078.1">
    <property type="nucleotide sequence ID" value="NZ_JAMQPS010000001.1"/>
</dbReference>
<sequence length="136" mass="16291">MFPIQSVWLLRSSLVYFLFGTLLGALLMTQKIFLWDHSLWFLLPIHYSLMVWGFFIQFIMGTAYWMFPKHLSDLPRGSHFQAWFLFYSYNIGLVSFILIQLNQLPNDFERFAKILICLAIVMFIRLMWVRSISYNS</sequence>
<protein>
    <submittedName>
        <fullName evidence="2">Cbb3-type cytochrome c oxidase subunit I</fullName>
    </submittedName>
</protein>
<evidence type="ECO:0000256" key="1">
    <source>
        <dbReference type="SAM" id="Phobius"/>
    </source>
</evidence>
<keyword evidence="1" id="KW-1133">Transmembrane helix</keyword>
<keyword evidence="1" id="KW-0472">Membrane</keyword>
<feature type="transmembrane region" description="Helical" evidence="1">
    <location>
        <begin position="80"/>
        <end position="99"/>
    </location>
</feature>
<dbReference type="SUPFAM" id="SSF81442">
    <property type="entry name" value="Cytochrome c oxidase subunit I-like"/>
    <property type="match status" value="1"/>
</dbReference>
<evidence type="ECO:0000313" key="3">
    <source>
        <dbReference type="Proteomes" id="UP001209694"/>
    </source>
</evidence>
<accession>A0A6H3NJI1</accession>
<gene>
    <name evidence="2" type="ORF">ND810_00275</name>
</gene>
<dbReference type="Proteomes" id="UP001209694">
    <property type="component" value="Unassembled WGS sequence"/>
</dbReference>
<feature type="transmembrane region" description="Helical" evidence="1">
    <location>
        <begin position="111"/>
        <end position="128"/>
    </location>
</feature>
<dbReference type="AlphaFoldDB" id="A0A6H3NJI1"/>
<feature type="transmembrane region" description="Helical" evidence="1">
    <location>
        <begin position="6"/>
        <end position="27"/>
    </location>
</feature>
<name>A0A6H3NJI1_9LEPT</name>
<evidence type="ECO:0000313" key="2">
    <source>
        <dbReference type="EMBL" id="MCW7513572.1"/>
    </source>
</evidence>
<organism evidence="2 3">
    <name type="scientific">Leptospira levettii</name>
    <dbReference type="NCBI Taxonomy" id="2023178"/>
    <lineage>
        <taxon>Bacteria</taxon>
        <taxon>Pseudomonadati</taxon>
        <taxon>Spirochaetota</taxon>
        <taxon>Spirochaetia</taxon>
        <taxon>Leptospirales</taxon>
        <taxon>Leptospiraceae</taxon>
        <taxon>Leptospira</taxon>
    </lineage>
</organism>
<dbReference type="EMBL" id="JAMQQD010000001">
    <property type="protein sequence ID" value="MCW7513572.1"/>
    <property type="molecule type" value="Genomic_DNA"/>
</dbReference>
<reference evidence="2" key="1">
    <citation type="submission" date="2022-06" db="EMBL/GenBank/DDBJ databases">
        <title>Leptospira isolates from biofilms formed at urban environments.</title>
        <authorList>
            <person name="Ribeiro P.S."/>
            <person name="Sousa T."/>
            <person name="Carvalho N."/>
            <person name="Aburjaile F."/>
            <person name="Neves F."/>
            <person name="Oliveira D."/>
            <person name="Blanco L."/>
            <person name="Lima J."/>
            <person name="Costa F."/>
            <person name="Brenig B."/>
            <person name="Soares S."/>
            <person name="Ramos R."/>
            <person name="Goes-Neto A."/>
            <person name="Matiuzzi M."/>
            <person name="Azevedo V."/>
            <person name="Ristow P."/>
        </authorList>
    </citation>
    <scope>NUCLEOTIDE SEQUENCE</scope>
    <source>
        <strain evidence="2">VSF7</strain>
    </source>
</reference>
<comment type="caution">
    <text evidence="2">The sequence shown here is derived from an EMBL/GenBank/DDBJ whole genome shotgun (WGS) entry which is preliminary data.</text>
</comment>
<feature type="transmembrane region" description="Helical" evidence="1">
    <location>
        <begin position="39"/>
        <end position="60"/>
    </location>
</feature>